<dbReference type="STRING" id="1184267.A11Q_288"/>
<dbReference type="OrthoDB" id="5337216at2"/>
<sequence>MIRKIFLGLIVLIIGFFIYIAFQKGDFHYERSGVIAAAPEKVFPYLSHLQLASQWSPFEPAHSNMKKTYSGDDGHAGAAMDFDGDNKTGSGRIEILDVIENERVDLKLSMHKPIKAENTIRYTVAPVEGGTQFTWSMSGKSDFIGKLMSTIMNPEQFMGAQLEEGIHNLQNLLGSYYAEEAMNLSSKPTTVRWADKHYIFIERKGPFQLTARQSWDELSEVMAELTAQNKVLGAFSSYTGEPEKVYRAGVEVAAKPKTVPTGMQYERFRGGRYAKFTLTGSYRYLPAASEKAETYLETNKTAIRDSYYIENYISNPKETAEEKLVTEILIPIK</sequence>
<keyword evidence="1" id="KW-1133">Transmembrane helix</keyword>
<keyword evidence="4" id="KW-1185">Reference proteome</keyword>
<feature type="domain" description="AraC effector-binding" evidence="2">
    <location>
        <begin position="186"/>
        <end position="333"/>
    </location>
</feature>
<dbReference type="InterPro" id="IPR011256">
    <property type="entry name" value="Reg_factor_effector_dom_sf"/>
</dbReference>
<dbReference type="CDD" id="cd07818">
    <property type="entry name" value="SRPBCC_1"/>
    <property type="match status" value="1"/>
</dbReference>
<dbReference type="SMART" id="SM00871">
    <property type="entry name" value="AraC_E_bind"/>
    <property type="match status" value="1"/>
</dbReference>
<keyword evidence="1" id="KW-0812">Transmembrane</keyword>
<dbReference type="SUPFAM" id="SSF55961">
    <property type="entry name" value="Bet v1-like"/>
    <property type="match status" value="1"/>
</dbReference>
<proteinExistence type="predicted"/>
<dbReference type="eggNOG" id="COG3832">
    <property type="taxonomic scope" value="Bacteria"/>
</dbReference>
<evidence type="ECO:0000256" key="1">
    <source>
        <dbReference type="SAM" id="Phobius"/>
    </source>
</evidence>
<dbReference type="InterPro" id="IPR019587">
    <property type="entry name" value="Polyketide_cyclase/dehydratase"/>
</dbReference>
<organism evidence="3 4">
    <name type="scientific">Pseudobdellovibrio exovorus JSS</name>
    <dbReference type="NCBI Taxonomy" id="1184267"/>
    <lineage>
        <taxon>Bacteria</taxon>
        <taxon>Pseudomonadati</taxon>
        <taxon>Bdellovibrionota</taxon>
        <taxon>Bdellovibrionia</taxon>
        <taxon>Bdellovibrionales</taxon>
        <taxon>Pseudobdellovibrionaceae</taxon>
        <taxon>Pseudobdellovibrio</taxon>
    </lineage>
</organism>
<dbReference type="KEGG" id="bex:A11Q_288"/>
<dbReference type="Pfam" id="PF06445">
    <property type="entry name" value="GyrI-like"/>
    <property type="match status" value="1"/>
</dbReference>
<dbReference type="Pfam" id="PF10604">
    <property type="entry name" value="Polyketide_cyc2"/>
    <property type="match status" value="1"/>
</dbReference>
<dbReference type="InterPro" id="IPR050908">
    <property type="entry name" value="SmbC-like"/>
</dbReference>
<dbReference type="PANTHER" id="PTHR40055:SF1">
    <property type="entry name" value="TRANSCRIPTIONAL REGULATOR YGIV-RELATED"/>
    <property type="match status" value="1"/>
</dbReference>
<evidence type="ECO:0000313" key="3">
    <source>
        <dbReference type="EMBL" id="AGH94508.1"/>
    </source>
</evidence>
<keyword evidence="1" id="KW-0472">Membrane</keyword>
<dbReference type="EMBL" id="CP003537">
    <property type="protein sequence ID" value="AGH94508.1"/>
    <property type="molecule type" value="Genomic_DNA"/>
</dbReference>
<dbReference type="AlphaFoldDB" id="M4V5R7"/>
<gene>
    <name evidence="3" type="ORF">A11Q_288</name>
</gene>
<evidence type="ECO:0000259" key="2">
    <source>
        <dbReference type="SMART" id="SM00871"/>
    </source>
</evidence>
<protein>
    <recommendedName>
        <fullName evidence="2">AraC effector-binding domain-containing protein</fullName>
    </recommendedName>
</protein>
<dbReference type="InterPro" id="IPR029442">
    <property type="entry name" value="GyrI-like"/>
</dbReference>
<feature type="transmembrane region" description="Helical" evidence="1">
    <location>
        <begin position="5"/>
        <end position="22"/>
    </location>
</feature>
<name>M4V5R7_9BACT</name>
<dbReference type="HOGENOM" id="CLU_833310_0_0_7"/>
<reference evidence="3 4" key="1">
    <citation type="journal article" date="2013" name="ISME J.">
        <title>By their genes ye shall know them: genomic signatures of predatory bacteria.</title>
        <authorList>
            <person name="Pasternak Z."/>
            <person name="Pietrokovski S."/>
            <person name="Rotem O."/>
            <person name="Gophna U."/>
            <person name="Lurie-Weinberger M.N."/>
            <person name="Jurkevitch E."/>
        </authorList>
    </citation>
    <scope>NUCLEOTIDE SEQUENCE [LARGE SCALE GENOMIC DNA]</scope>
    <source>
        <strain evidence="3 4">JSS</strain>
    </source>
</reference>
<dbReference type="RefSeq" id="WP_015468998.1">
    <property type="nucleotide sequence ID" value="NC_020813.1"/>
</dbReference>
<dbReference type="InterPro" id="IPR023393">
    <property type="entry name" value="START-like_dom_sf"/>
</dbReference>
<dbReference type="SUPFAM" id="SSF55136">
    <property type="entry name" value="Probable bacterial effector-binding domain"/>
    <property type="match status" value="1"/>
</dbReference>
<dbReference type="Gene3D" id="3.30.530.20">
    <property type="match status" value="1"/>
</dbReference>
<dbReference type="Gene3D" id="3.20.80.10">
    <property type="entry name" value="Regulatory factor, effector binding domain"/>
    <property type="match status" value="1"/>
</dbReference>
<accession>M4V5R7</accession>
<dbReference type="InterPro" id="IPR010499">
    <property type="entry name" value="AraC_E-bd"/>
</dbReference>
<dbReference type="PANTHER" id="PTHR40055">
    <property type="entry name" value="TRANSCRIPTIONAL REGULATOR YGIV-RELATED"/>
    <property type="match status" value="1"/>
</dbReference>
<dbReference type="PATRIC" id="fig|1184267.3.peg.290"/>
<dbReference type="Proteomes" id="UP000012040">
    <property type="component" value="Chromosome"/>
</dbReference>
<evidence type="ECO:0000313" key="4">
    <source>
        <dbReference type="Proteomes" id="UP000012040"/>
    </source>
</evidence>